<organism evidence="1 2">
    <name type="scientific">Manihot esculenta</name>
    <name type="common">Cassava</name>
    <name type="synonym">Jatropha manihot</name>
    <dbReference type="NCBI Taxonomy" id="3983"/>
    <lineage>
        <taxon>Eukaryota</taxon>
        <taxon>Viridiplantae</taxon>
        <taxon>Streptophyta</taxon>
        <taxon>Embryophyta</taxon>
        <taxon>Tracheophyta</taxon>
        <taxon>Spermatophyta</taxon>
        <taxon>Magnoliopsida</taxon>
        <taxon>eudicotyledons</taxon>
        <taxon>Gunneridae</taxon>
        <taxon>Pentapetalae</taxon>
        <taxon>rosids</taxon>
        <taxon>fabids</taxon>
        <taxon>Malpighiales</taxon>
        <taxon>Euphorbiaceae</taxon>
        <taxon>Crotonoideae</taxon>
        <taxon>Manihoteae</taxon>
        <taxon>Manihot</taxon>
    </lineage>
</organism>
<evidence type="ECO:0000313" key="1">
    <source>
        <dbReference type="EMBL" id="KAG8654903.1"/>
    </source>
</evidence>
<sequence length="129" mass="14763">METSHVWLSHTTTNKAYLHHLPLFFFFSLFKRSEPHAFAHNNKSEMAQNLIKIKTLLLVSLLLLLLLLIPLSLGMVEGFREGKSQNRSLYKDGIQMSTISRKVLMDVLDYDDTGPNTRHDPRKKSGGKP</sequence>
<dbReference type="Proteomes" id="UP000091857">
    <property type="component" value="Chromosome 5"/>
</dbReference>
<accession>A0ACB7HT99</accession>
<evidence type="ECO:0000313" key="2">
    <source>
        <dbReference type="Proteomes" id="UP000091857"/>
    </source>
</evidence>
<comment type="caution">
    <text evidence="1">The sequence shown here is derived from an EMBL/GenBank/DDBJ whole genome shotgun (WGS) entry which is preliminary data.</text>
</comment>
<keyword evidence="2" id="KW-1185">Reference proteome</keyword>
<reference evidence="2" key="1">
    <citation type="journal article" date="2016" name="Nat. Biotechnol.">
        <title>Sequencing wild and cultivated cassava and related species reveals extensive interspecific hybridization and genetic diversity.</title>
        <authorList>
            <person name="Bredeson J.V."/>
            <person name="Lyons J.B."/>
            <person name="Prochnik S.E."/>
            <person name="Wu G.A."/>
            <person name="Ha C.M."/>
            <person name="Edsinger-Gonzales E."/>
            <person name="Grimwood J."/>
            <person name="Schmutz J."/>
            <person name="Rabbi I.Y."/>
            <person name="Egesi C."/>
            <person name="Nauluvula P."/>
            <person name="Lebot V."/>
            <person name="Ndunguru J."/>
            <person name="Mkamilo G."/>
            <person name="Bart R.S."/>
            <person name="Setter T.L."/>
            <person name="Gleadow R.M."/>
            <person name="Kulakow P."/>
            <person name="Ferguson M.E."/>
            <person name="Rounsley S."/>
            <person name="Rokhsar D.S."/>
        </authorList>
    </citation>
    <scope>NUCLEOTIDE SEQUENCE [LARGE SCALE GENOMIC DNA]</scope>
    <source>
        <strain evidence="2">cv. AM560-2</strain>
    </source>
</reference>
<proteinExistence type="predicted"/>
<gene>
    <name evidence="1" type="ORF">MANES_05G191400v8</name>
</gene>
<dbReference type="EMBL" id="CM004391">
    <property type="protein sequence ID" value="KAG8654903.1"/>
    <property type="molecule type" value="Genomic_DNA"/>
</dbReference>
<name>A0ACB7HT99_MANES</name>
<protein>
    <submittedName>
        <fullName evidence="1">Uncharacterized protein</fullName>
    </submittedName>
</protein>